<accession>A0A154P1W7</accession>
<sequence>INPPPMLASIVQTAALAAYCHRCSLTPTNKPMIALTGFPRGNGSIPLSYLPSLGPNIMAHASATIKWCLIF</sequence>
<gene>
    <name evidence="1" type="ORF">WN55_04773</name>
</gene>
<name>A0A154P1W7_DUFNO</name>
<evidence type="ECO:0000313" key="2">
    <source>
        <dbReference type="Proteomes" id="UP000076502"/>
    </source>
</evidence>
<evidence type="ECO:0000313" key="1">
    <source>
        <dbReference type="EMBL" id="KZC05833.1"/>
    </source>
</evidence>
<dbReference type="Proteomes" id="UP000076502">
    <property type="component" value="Unassembled WGS sequence"/>
</dbReference>
<dbReference type="EMBL" id="KQ434796">
    <property type="protein sequence ID" value="KZC05833.1"/>
    <property type="molecule type" value="Genomic_DNA"/>
</dbReference>
<organism evidence="1 2">
    <name type="scientific">Dufourea novaeangliae</name>
    <name type="common">Sweat bee</name>
    <dbReference type="NCBI Taxonomy" id="178035"/>
    <lineage>
        <taxon>Eukaryota</taxon>
        <taxon>Metazoa</taxon>
        <taxon>Ecdysozoa</taxon>
        <taxon>Arthropoda</taxon>
        <taxon>Hexapoda</taxon>
        <taxon>Insecta</taxon>
        <taxon>Pterygota</taxon>
        <taxon>Neoptera</taxon>
        <taxon>Endopterygota</taxon>
        <taxon>Hymenoptera</taxon>
        <taxon>Apocrita</taxon>
        <taxon>Aculeata</taxon>
        <taxon>Apoidea</taxon>
        <taxon>Anthophila</taxon>
        <taxon>Halictidae</taxon>
        <taxon>Rophitinae</taxon>
        <taxon>Dufourea</taxon>
    </lineage>
</organism>
<feature type="non-terminal residue" evidence="1">
    <location>
        <position position="1"/>
    </location>
</feature>
<proteinExistence type="predicted"/>
<keyword evidence="2" id="KW-1185">Reference proteome</keyword>
<protein>
    <submittedName>
        <fullName evidence="1">Uncharacterized protein</fullName>
    </submittedName>
</protein>
<reference evidence="1 2" key="1">
    <citation type="submission" date="2015-07" db="EMBL/GenBank/DDBJ databases">
        <title>The genome of Dufourea novaeangliae.</title>
        <authorList>
            <person name="Pan H."/>
            <person name="Kapheim K."/>
        </authorList>
    </citation>
    <scope>NUCLEOTIDE SEQUENCE [LARGE SCALE GENOMIC DNA]</scope>
    <source>
        <strain evidence="1">0120121106</strain>
        <tissue evidence="1">Whole body</tissue>
    </source>
</reference>
<dbReference type="AlphaFoldDB" id="A0A154P1W7"/>